<accession>A0A7X3SHJ7</accession>
<evidence type="ECO:0000313" key="2">
    <source>
        <dbReference type="EMBL" id="MXP74443.1"/>
    </source>
</evidence>
<dbReference type="RefSeq" id="WP_159749754.1">
    <property type="nucleotide sequence ID" value="NZ_WUQX01000001.1"/>
</dbReference>
<dbReference type="InterPro" id="IPR032710">
    <property type="entry name" value="NTF2-like_dom_sf"/>
</dbReference>
<keyword evidence="3" id="KW-1185">Reference proteome</keyword>
<reference evidence="2 3" key="1">
    <citation type="submission" date="2019-12" db="EMBL/GenBank/DDBJ databases">
        <title>Sporaefaciens musculi gen. nov., sp. nov., a novel bacterium isolated from the caecum of an obese mouse.</title>
        <authorList>
            <person name="Rasmussen T.S."/>
            <person name="Streidl T."/>
            <person name="Hitch T.C.A."/>
            <person name="Wortmann E."/>
            <person name="Deptula P."/>
            <person name="Hansen M."/>
            <person name="Nielsen D.S."/>
            <person name="Clavel T."/>
            <person name="Vogensen F.K."/>
        </authorList>
    </citation>
    <scope>NUCLEOTIDE SEQUENCE [LARGE SCALE GENOMIC DNA]</scope>
    <source>
        <strain evidence="2 3">WCA-9-b2</strain>
    </source>
</reference>
<gene>
    <name evidence="2" type="ORF">GN277_03095</name>
</gene>
<name>A0A7X3SHJ7_9FIRM</name>
<dbReference type="Gene3D" id="3.10.450.50">
    <property type="match status" value="1"/>
</dbReference>
<protein>
    <submittedName>
        <fullName evidence="2">Nuclear transport factor 2 family protein</fullName>
    </submittedName>
</protein>
<dbReference type="Proteomes" id="UP000460412">
    <property type="component" value="Unassembled WGS sequence"/>
</dbReference>
<evidence type="ECO:0000313" key="3">
    <source>
        <dbReference type="Proteomes" id="UP000460412"/>
    </source>
</evidence>
<sequence>MTVEERLEALEKELQQLKDVQAIKELKSKYLYAMDTKDWETFASTMAPDIETSYSDGKLKFHGPKEVTDYISSTMPKTEVTLHQGHNPQIWFESDTVAYGKWYLRDELIFDKGDPYEGLEIKGSAIYTDKYVKIDGQWFIQDTGYIRVYEESFQRDSTHRVRISMFRPSTKKKKIAKRKTVKED</sequence>
<feature type="domain" description="SnoaL-like" evidence="1">
    <location>
        <begin position="15"/>
        <end position="141"/>
    </location>
</feature>
<evidence type="ECO:0000259" key="1">
    <source>
        <dbReference type="Pfam" id="PF13577"/>
    </source>
</evidence>
<comment type="caution">
    <text evidence="2">The sequence shown here is derived from an EMBL/GenBank/DDBJ whole genome shotgun (WGS) entry which is preliminary data.</text>
</comment>
<dbReference type="Pfam" id="PF13577">
    <property type="entry name" value="SnoaL_4"/>
    <property type="match status" value="1"/>
</dbReference>
<proteinExistence type="predicted"/>
<dbReference type="SUPFAM" id="SSF54427">
    <property type="entry name" value="NTF2-like"/>
    <property type="match status" value="1"/>
</dbReference>
<dbReference type="EMBL" id="WUQX01000001">
    <property type="protein sequence ID" value="MXP74443.1"/>
    <property type="molecule type" value="Genomic_DNA"/>
</dbReference>
<organism evidence="2 3">
    <name type="scientific">Sporofaciens musculi</name>
    <dbReference type="NCBI Taxonomy" id="2681861"/>
    <lineage>
        <taxon>Bacteria</taxon>
        <taxon>Bacillati</taxon>
        <taxon>Bacillota</taxon>
        <taxon>Clostridia</taxon>
        <taxon>Lachnospirales</taxon>
        <taxon>Lachnospiraceae</taxon>
        <taxon>Sporofaciens</taxon>
    </lineage>
</organism>
<dbReference type="AlphaFoldDB" id="A0A7X3SHJ7"/>
<dbReference type="InterPro" id="IPR037401">
    <property type="entry name" value="SnoaL-like"/>
</dbReference>